<gene>
    <name evidence="1" type="ORF">PIB30_043600</name>
</gene>
<organism evidence="1 2">
    <name type="scientific">Stylosanthes scabra</name>
    <dbReference type="NCBI Taxonomy" id="79078"/>
    <lineage>
        <taxon>Eukaryota</taxon>
        <taxon>Viridiplantae</taxon>
        <taxon>Streptophyta</taxon>
        <taxon>Embryophyta</taxon>
        <taxon>Tracheophyta</taxon>
        <taxon>Spermatophyta</taxon>
        <taxon>Magnoliopsida</taxon>
        <taxon>eudicotyledons</taxon>
        <taxon>Gunneridae</taxon>
        <taxon>Pentapetalae</taxon>
        <taxon>rosids</taxon>
        <taxon>fabids</taxon>
        <taxon>Fabales</taxon>
        <taxon>Fabaceae</taxon>
        <taxon>Papilionoideae</taxon>
        <taxon>50 kb inversion clade</taxon>
        <taxon>dalbergioids sensu lato</taxon>
        <taxon>Dalbergieae</taxon>
        <taxon>Pterocarpus clade</taxon>
        <taxon>Stylosanthes</taxon>
    </lineage>
</organism>
<sequence>MATEISLVEEAIKRSTEEWTTKISATAAATMSTTAGGRIDSKASKELANSPVPPLKCHFAHPSGDMAISLMPAAKWRSCLVMLFAGPFRRRLGRVGEKRHFAYAYGELVVR</sequence>
<accession>A0ABU6TF77</accession>
<evidence type="ECO:0000313" key="2">
    <source>
        <dbReference type="Proteomes" id="UP001341840"/>
    </source>
</evidence>
<comment type="caution">
    <text evidence="1">The sequence shown here is derived from an EMBL/GenBank/DDBJ whole genome shotgun (WGS) entry which is preliminary data.</text>
</comment>
<evidence type="ECO:0000313" key="1">
    <source>
        <dbReference type="EMBL" id="MED6147384.1"/>
    </source>
</evidence>
<dbReference type="Proteomes" id="UP001341840">
    <property type="component" value="Unassembled WGS sequence"/>
</dbReference>
<proteinExistence type="predicted"/>
<name>A0ABU6TF77_9FABA</name>
<protein>
    <submittedName>
        <fullName evidence="1">Uncharacterized protein</fullName>
    </submittedName>
</protein>
<reference evidence="1 2" key="1">
    <citation type="journal article" date="2023" name="Plants (Basel)">
        <title>Bridging the Gap: Combining Genomics and Transcriptomics Approaches to Understand Stylosanthes scabra, an Orphan Legume from the Brazilian Caatinga.</title>
        <authorList>
            <person name="Ferreira-Neto J.R.C."/>
            <person name="da Silva M.D."/>
            <person name="Binneck E."/>
            <person name="de Melo N.F."/>
            <person name="da Silva R.H."/>
            <person name="de Melo A.L.T.M."/>
            <person name="Pandolfi V."/>
            <person name="Bustamante F.O."/>
            <person name="Brasileiro-Vidal A.C."/>
            <person name="Benko-Iseppon A.M."/>
        </authorList>
    </citation>
    <scope>NUCLEOTIDE SEQUENCE [LARGE SCALE GENOMIC DNA]</scope>
    <source>
        <tissue evidence="1">Leaves</tissue>
    </source>
</reference>
<keyword evidence="2" id="KW-1185">Reference proteome</keyword>
<dbReference type="EMBL" id="JASCZI010090876">
    <property type="protein sequence ID" value="MED6147384.1"/>
    <property type="molecule type" value="Genomic_DNA"/>
</dbReference>